<proteinExistence type="predicted"/>
<evidence type="ECO:0000313" key="1">
    <source>
        <dbReference type="Proteomes" id="UP000036681"/>
    </source>
</evidence>
<name>A0A0M3HII8_ASCLU</name>
<organism evidence="1 2">
    <name type="scientific">Ascaris lumbricoides</name>
    <name type="common">Giant roundworm</name>
    <dbReference type="NCBI Taxonomy" id="6252"/>
    <lineage>
        <taxon>Eukaryota</taxon>
        <taxon>Metazoa</taxon>
        <taxon>Ecdysozoa</taxon>
        <taxon>Nematoda</taxon>
        <taxon>Chromadorea</taxon>
        <taxon>Rhabditida</taxon>
        <taxon>Spirurina</taxon>
        <taxon>Ascaridomorpha</taxon>
        <taxon>Ascaridoidea</taxon>
        <taxon>Ascarididae</taxon>
        <taxon>Ascaris</taxon>
    </lineage>
</organism>
<accession>A0A0M3HII8</accession>
<reference evidence="2" key="1">
    <citation type="submission" date="2017-02" db="UniProtKB">
        <authorList>
            <consortium name="WormBaseParasite"/>
        </authorList>
    </citation>
    <scope>IDENTIFICATION</scope>
</reference>
<evidence type="ECO:0000313" key="2">
    <source>
        <dbReference type="WBParaSite" id="ALUE_0000133301-mRNA-1"/>
    </source>
</evidence>
<keyword evidence="1" id="KW-1185">Reference proteome</keyword>
<dbReference type="AlphaFoldDB" id="A0A0M3HII8"/>
<sequence>MFFVYFTKIKIKEKNASYPDTSIKNLPRTMRKR</sequence>
<dbReference type="WBParaSite" id="ALUE_0000133301-mRNA-1">
    <property type="protein sequence ID" value="ALUE_0000133301-mRNA-1"/>
    <property type="gene ID" value="ALUE_0000133301"/>
</dbReference>
<dbReference type="Proteomes" id="UP000036681">
    <property type="component" value="Unplaced"/>
</dbReference>
<protein>
    <submittedName>
        <fullName evidence="2">ABC transporter ATP-binding protein</fullName>
    </submittedName>
</protein>